<feature type="transmembrane region" description="Helical" evidence="8">
    <location>
        <begin position="206"/>
        <end position="228"/>
    </location>
</feature>
<keyword evidence="4" id="KW-0808">Transferase</keyword>
<dbReference type="AlphaFoldDB" id="A0A9D7SA19"/>
<dbReference type="GO" id="GO:0005886">
    <property type="term" value="C:plasma membrane"/>
    <property type="evidence" value="ECO:0007669"/>
    <property type="project" value="UniProtKB-SubCell"/>
</dbReference>
<name>A0A9D7SA19_9BACT</name>
<feature type="transmembrane region" description="Helical" evidence="8">
    <location>
        <begin position="263"/>
        <end position="283"/>
    </location>
</feature>
<evidence type="ECO:0000256" key="8">
    <source>
        <dbReference type="SAM" id="Phobius"/>
    </source>
</evidence>
<evidence type="ECO:0000256" key="2">
    <source>
        <dbReference type="ARBA" id="ARBA00022475"/>
    </source>
</evidence>
<dbReference type="GO" id="GO:0009103">
    <property type="term" value="P:lipopolysaccharide biosynthetic process"/>
    <property type="evidence" value="ECO:0007669"/>
    <property type="project" value="UniProtKB-ARBA"/>
</dbReference>
<evidence type="ECO:0000313" key="10">
    <source>
        <dbReference type="EMBL" id="MBK9717484.1"/>
    </source>
</evidence>
<dbReference type="PANTHER" id="PTHR33908">
    <property type="entry name" value="MANNOSYLTRANSFERASE YKCB-RELATED"/>
    <property type="match status" value="1"/>
</dbReference>
<feature type="transmembrane region" description="Helical" evidence="8">
    <location>
        <begin position="163"/>
        <end position="194"/>
    </location>
</feature>
<dbReference type="PANTHER" id="PTHR33908:SF11">
    <property type="entry name" value="MEMBRANE PROTEIN"/>
    <property type="match status" value="1"/>
</dbReference>
<dbReference type="Pfam" id="PF13231">
    <property type="entry name" value="PMT_2"/>
    <property type="match status" value="1"/>
</dbReference>
<keyword evidence="6 8" id="KW-1133">Transmembrane helix</keyword>
<dbReference type="InterPro" id="IPR050297">
    <property type="entry name" value="LipidA_mod_glycosyltrf_83"/>
</dbReference>
<reference evidence="10 11" key="1">
    <citation type="submission" date="2020-10" db="EMBL/GenBank/DDBJ databases">
        <title>Connecting structure to function with the recovery of over 1000 high-quality activated sludge metagenome-assembled genomes encoding full-length rRNA genes using long-read sequencing.</title>
        <authorList>
            <person name="Singleton C.M."/>
            <person name="Petriglieri F."/>
            <person name="Kristensen J.M."/>
            <person name="Kirkegaard R.H."/>
            <person name="Michaelsen T.Y."/>
            <person name="Andersen M.H."/>
            <person name="Karst S.M."/>
            <person name="Dueholm M.S."/>
            <person name="Nielsen P.H."/>
            <person name="Albertsen M."/>
        </authorList>
    </citation>
    <scope>NUCLEOTIDE SEQUENCE [LARGE SCALE GENOMIC DNA]</scope>
    <source>
        <strain evidence="10">Ribe_18-Q3-R11-54_BAT3C.373</strain>
    </source>
</reference>
<accession>A0A9D7SA19</accession>
<evidence type="ECO:0000256" key="5">
    <source>
        <dbReference type="ARBA" id="ARBA00022692"/>
    </source>
</evidence>
<evidence type="ECO:0000256" key="3">
    <source>
        <dbReference type="ARBA" id="ARBA00022676"/>
    </source>
</evidence>
<organism evidence="10 11">
    <name type="scientific">Candidatus Defluviibacterium haderslevense</name>
    <dbReference type="NCBI Taxonomy" id="2981993"/>
    <lineage>
        <taxon>Bacteria</taxon>
        <taxon>Pseudomonadati</taxon>
        <taxon>Bacteroidota</taxon>
        <taxon>Saprospiria</taxon>
        <taxon>Saprospirales</taxon>
        <taxon>Saprospiraceae</taxon>
        <taxon>Candidatus Defluviibacterium</taxon>
    </lineage>
</organism>
<evidence type="ECO:0000256" key="4">
    <source>
        <dbReference type="ARBA" id="ARBA00022679"/>
    </source>
</evidence>
<feature type="transmembrane region" description="Helical" evidence="8">
    <location>
        <begin position="295"/>
        <end position="316"/>
    </location>
</feature>
<comment type="subcellular location">
    <subcellularLocation>
        <location evidence="1">Cell membrane</location>
        <topology evidence="1">Multi-pass membrane protein</topology>
    </subcellularLocation>
</comment>
<feature type="domain" description="Glycosyltransferase RgtA/B/C/D-like" evidence="9">
    <location>
        <begin position="66"/>
        <end position="226"/>
    </location>
</feature>
<feature type="transmembrane region" description="Helical" evidence="8">
    <location>
        <begin position="116"/>
        <end position="132"/>
    </location>
</feature>
<sequence length="467" mass="53764">MGHKSFYFFYFVGGLFILLVGPHLFADGMFLDGVTYAAISNNLAEGLGSFWKLYYTATLYPEFYEHPPLALWLEGYLHFVFGSSIYVERCYSFFTAILTGLMIVLIWRQLGQAWKLAWVPLLLWLLFPKVSWSYSNNMLENTMGVFLCASVFFYLKSLTERRALYILLASFALIFGFLSKGLVAFFILSAPLWFWAIMHKETWSRAFIDIGAIFMGFVGFLALLFWIVPDSLNGLGMYFQFQVLHSLSDVITVNNRFRIIKDFFNESIINFVILIIGIGVFYIKSKSLLVFKPYLRTAVAFIALGLSGVIPIMISMKQSSYYIVPAFPFFAMGYSILLVPVASQVYKYIMDREAFTRALRIIALSLCIGALGFTVYKSQTFGRDEAKLTMIYQFSKSIPPRTIIDMEPELKEDWGLHAYFMRYGSVSLDAKSFPQRTFYLCRNSEVMTNSTYLQVDESNGYYLFKRQ</sequence>
<feature type="transmembrane region" description="Helical" evidence="8">
    <location>
        <begin position="93"/>
        <end position="110"/>
    </location>
</feature>
<evidence type="ECO:0000256" key="7">
    <source>
        <dbReference type="ARBA" id="ARBA00023136"/>
    </source>
</evidence>
<evidence type="ECO:0000256" key="6">
    <source>
        <dbReference type="ARBA" id="ARBA00022989"/>
    </source>
</evidence>
<dbReference type="EMBL" id="JADKFW010000004">
    <property type="protein sequence ID" value="MBK9717484.1"/>
    <property type="molecule type" value="Genomic_DNA"/>
</dbReference>
<feature type="transmembrane region" description="Helical" evidence="8">
    <location>
        <begin position="139"/>
        <end position="157"/>
    </location>
</feature>
<feature type="transmembrane region" description="Helical" evidence="8">
    <location>
        <begin position="7"/>
        <end position="26"/>
    </location>
</feature>
<protein>
    <submittedName>
        <fullName evidence="10">Glycosyltransferase family 39 protein</fullName>
    </submittedName>
</protein>
<evidence type="ECO:0000256" key="1">
    <source>
        <dbReference type="ARBA" id="ARBA00004651"/>
    </source>
</evidence>
<proteinExistence type="predicted"/>
<keyword evidence="3" id="KW-0328">Glycosyltransferase</keyword>
<comment type="caution">
    <text evidence="10">The sequence shown here is derived from an EMBL/GenBank/DDBJ whole genome shotgun (WGS) entry which is preliminary data.</text>
</comment>
<keyword evidence="2" id="KW-1003">Cell membrane</keyword>
<gene>
    <name evidence="10" type="ORF">IPO85_08220</name>
</gene>
<keyword evidence="5 8" id="KW-0812">Transmembrane</keyword>
<keyword evidence="7 8" id="KW-0472">Membrane</keyword>
<evidence type="ECO:0000313" key="11">
    <source>
        <dbReference type="Proteomes" id="UP000808349"/>
    </source>
</evidence>
<dbReference type="InterPro" id="IPR038731">
    <property type="entry name" value="RgtA/B/C-like"/>
</dbReference>
<dbReference type="Proteomes" id="UP000808349">
    <property type="component" value="Unassembled WGS sequence"/>
</dbReference>
<feature type="transmembrane region" description="Helical" evidence="8">
    <location>
        <begin position="358"/>
        <end position="376"/>
    </location>
</feature>
<evidence type="ECO:0000259" key="9">
    <source>
        <dbReference type="Pfam" id="PF13231"/>
    </source>
</evidence>
<dbReference type="GO" id="GO:0016763">
    <property type="term" value="F:pentosyltransferase activity"/>
    <property type="evidence" value="ECO:0007669"/>
    <property type="project" value="TreeGrafter"/>
</dbReference>
<feature type="transmembrane region" description="Helical" evidence="8">
    <location>
        <begin position="322"/>
        <end position="346"/>
    </location>
</feature>